<dbReference type="OrthoDB" id="10257049at2759"/>
<gene>
    <name evidence="2" type="ORF">K491DRAFT_680075</name>
</gene>
<dbReference type="CDD" id="cd08241">
    <property type="entry name" value="QOR1"/>
    <property type="match status" value="1"/>
</dbReference>
<dbReference type="SMART" id="SM00829">
    <property type="entry name" value="PKS_ER"/>
    <property type="match status" value="1"/>
</dbReference>
<dbReference type="Gene3D" id="3.90.180.10">
    <property type="entry name" value="Medium-chain alcohol dehydrogenases, catalytic domain"/>
    <property type="match status" value="1"/>
</dbReference>
<evidence type="ECO:0000313" key="3">
    <source>
        <dbReference type="Proteomes" id="UP000799324"/>
    </source>
</evidence>
<accession>A0A6A6T5W3</accession>
<dbReference type="EMBL" id="MU004372">
    <property type="protein sequence ID" value="KAF2653934.1"/>
    <property type="molecule type" value="Genomic_DNA"/>
</dbReference>
<keyword evidence="3" id="KW-1185">Reference proteome</keyword>
<sequence>MRAVAIDEFVKDLANVKVKDVPKPEINRPNDLLVKITHASITHVDTLYALGHHQNNKRHVQPPFILGNEFAGIVDAAPAHSCFRKGARVFGGKLGSYAEWICVDESAGDVREVPRDMTNAEAVAVGVSGAVSWGGLVKKVGFSVERMGMRAQLKQGEWALILGASGGLGAIAVQIAKAAGAKVIAVVGSKEKAELVQSIGADEVIDYHEPMWEDKVKSLAGGEGVHVVYDAIGAIESGLKCLRYGGRLVIVGFAARGGQIEDIKANRILLKGVSVIGYRFGEEGRRDPRTTKEAWDGFMEMVRAGKIKPVAWREKYGLEDVPRALLDLQAHRVAGRAVVTIDEGAEEGVRARL</sequence>
<dbReference type="GO" id="GO:0016491">
    <property type="term" value="F:oxidoreductase activity"/>
    <property type="evidence" value="ECO:0007669"/>
    <property type="project" value="InterPro"/>
</dbReference>
<dbReference type="PANTHER" id="PTHR43677">
    <property type="entry name" value="SHORT-CHAIN DEHYDROGENASE/REDUCTASE"/>
    <property type="match status" value="1"/>
</dbReference>
<dbReference type="InterPro" id="IPR011032">
    <property type="entry name" value="GroES-like_sf"/>
</dbReference>
<dbReference type="PROSITE" id="PS01162">
    <property type="entry name" value="QOR_ZETA_CRYSTAL"/>
    <property type="match status" value="1"/>
</dbReference>
<dbReference type="PANTHER" id="PTHR43677:SF4">
    <property type="entry name" value="QUINONE OXIDOREDUCTASE-LIKE PROTEIN 2"/>
    <property type="match status" value="1"/>
</dbReference>
<evidence type="ECO:0000313" key="2">
    <source>
        <dbReference type="EMBL" id="KAF2653934.1"/>
    </source>
</evidence>
<dbReference type="GO" id="GO:0008270">
    <property type="term" value="F:zinc ion binding"/>
    <property type="evidence" value="ECO:0007669"/>
    <property type="project" value="InterPro"/>
</dbReference>
<feature type="domain" description="Enoyl reductase (ER)" evidence="1">
    <location>
        <begin position="11"/>
        <end position="339"/>
    </location>
</feature>
<evidence type="ECO:0000259" key="1">
    <source>
        <dbReference type="SMART" id="SM00829"/>
    </source>
</evidence>
<dbReference type="Pfam" id="PF00107">
    <property type="entry name" value="ADH_zinc_N"/>
    <property type="match status" value="1"/>
</dbReference>
<dbReference type="InterPro" id="IPR002364">
    <property type="entry name" value="Quin_OxRdtase/zeta-crystal_CS"/>
</dbReference>
<proteinExistence type="predicted"/>
<dbReference type="SUPFAM" id="SSF51735">
    <property type="entry name" value="NAD(P)-binding Rossmann-fold domains"/>
    <property type="match status" value="1"/>
</dbReference>
<protein>
    <recommendedName>
        <fullName evidence="1">Enoyl reductase (ER) domain-containing protein</fullName>
    </recommendedName>
</protein>
<organism evidence="2 3">
    <name type="scientific">Lophiostoma macrostomum CBS 122681</name>
    <dbReference type="NCBI Taxonomy" id="1314788"/>
    <lineage>
        <taxon>Eukaryota</taxon>
        <taxon>Fungi</taxon>
        <taxon>Dikarya</taxon>
        <taxon>Ascomycota</taxon>
        <taxon>Pezizomycotina</taxon>
        <taxon>Dothideomycetes</taxon>
        <taxon>Pleosporomycetidae</taxon>
        <taxon>Pleosporales</taxon>
        <taxon>Lophiostomataceae</taxon>
        <taxon>Lophiostoma</taxon>
    </lineage>
</organism>
<dbReference type="SUPFAM" id="SSF50129">
    <property type="entry name" value="GroES-like"/>
    <property type="match status" value="1"/>
</dbReference>
<dbReference type="InterPro" id="IPR051397">
    <property type="entry name" value="Zn-ADH-like_protein"/>
</dbReference>
<dbReference type="GO" id="GO:0005739">
    <property type="term" value="C:mitochondrion"/>
    <property type="evidence" value="ECO:0007669"/>
    <property type="project" value="TreeGrafter"/>
</dbReference>
<dbReference type="AlphaFoldDB" id="A0A6A6T5W3"/>
<dbReference type="Proteomes" id="UP000799324">
    <property type="component" value="Unassembled WGS sequence"/>
</dbReference>
<name>A0A6A6T5W3_9PLEO</name>
<dbReference type="Pfam" id="PF08240">
    <property type="entry name" value="ADH_N"/>
    <property type="match status" value="1"/>
</dbReference>
<dbReference type="InterPro" id="IPR013149">
    <property type="entry name" value="ADH-like_C"/>
</dbReference>
<dbReference type="InterPro" id="IPR036291">
    <property type="entry name" value="NAD(P)-bd_dom_sf"/>
</dbReference>
<dbReference type="Gene3D" id="3.40.50.720">
    <property type="entry name" value="NAD(P)-binding Rossmann-like Domain"/>
    <property type="match status" value="1"/>
</dbReference>
<dbReference type="InterPro" id="IPR020843">
    <property type="entry name" value="ER"/>
</dbReference>
<reference evidence="2" key="1">
    <citation type="journal article" date="2020" name="Stud. Mycol.">
        <title>101 Dothideomycetes genomes: a test case for predicting lifestyles and emergence of pathogens.</title>
        <authorList>
            <person name="Haridas S."/>
            <person name="Albert R."/>
            <person name="Binder M."/>
            <person name="Bloem J."/>
            <person name="Labutti K."/>
            <person name="Salamov A."/>
            <person name="Andreopoulos B."/>
            <person name="Baker S."/>
            <person name="Barry K."/>
            <person name="Bills G."/>
            <person name="Bluhm B."/>
            <person name="Cannon C."/>
            <person name="Castanera R."/>
            <person name="Culley D."/>
            <person name="Daum C."/>
            <person name="Ezra D."/>
            <person name="Gonzalez J."/>
            <person name="Henrissat B."/>
            <person name="Kuo A."/>
            <person name="Liang C."/>
            <person name="Lipzen A."/>
            <person name="Lutzoni F."/>
            <person name="Magnuson J."/>
            <person name="Mondo S."/>
            <person name="Nolan M."/>
            <person name="Ohm R."/>
            <person name="Pangilinan J."/>
            <person name="Park H.-J."/>
            <person name="Ramirez L."/>
            <person name="Alfaro M."/>
            <person name="Sun H."/>
            <person name="Tritt A."/>
            <person name="Yoshinaga Y."/>
            <person name="Zwiers L.-H."/>
            <person name="Turgeon B."/>
            <person name="Goodwin S."/>
            <person name="Spatafora J."/>
            <person name="Crous P."/>
            <person name="Grigoriev I."/>
        </authorList>
    </citation>
    <scope>NUCLEOTIDE SEQUENCE</scope>
    <source>
        <strain evidence="2">CBS 122681</strain>
    </source>
</reference>
<dbReference type="InterPro" id="IPR013154">
    <property type="entry name" value="ADH-like_N"/>
</dbReference>